<feature type="transmembrane region" description="Helical" evidence="1">
    <location>
        <begin position="95"/>
        <end position="112"/>
    </location>
</feature>
<keyword evidence="1" id="KW-1133">Transmembrane helix</keyword>
<feature type="transmembrane region" description="Helical" evidence="1">
    <location>
        <begin position="12"/>
        <end position="28"/>
    </location>
</feature>
<dbReference type="AlphaFoldDB" id="A0ABD6AGS7"/>
<comment type="caution">
    <text evidence="2">The sequence shown here is derived from an EMBL/GenBank/DDBJ whole genome shotgun (WGS) entry which is preliminary data.</text>
</comment>
<dbReference type="GeneID" id="79317985"/>
<evidence type="ECO:0000313" key="3">
    <source>
        <dbReference type="Proteomes" id="UP001596547"/>
    </source>
</evidence>
<keyword evidence="3" id="KW-1185">Reference proteome</keyword>
<dbReference type="InterPro" id="IPR055941">
    <property type="entry name" value="DUF7519"/>
</dbReference>
<feature type="transmembrane region" description="Helical" evidence="1">
    <location>
        <begin position="34"/>
        <end position="53"/>
    </location>
</feature>
<organism evidence="2 3">
    <name type="scientific">Halomarina halobia</name>
    <dbReference type="NCBI Taxonomy" id="3033386"/>
    <lineage>
        <taxon>Archaea</taxon>
        <taxon>Methanobacteriati</taxon>
        <taxon>Methanobacteriota</taxon>
        <taxon>Stenosarchaea group</taxon>
        <taxon>Halobacteria</taxon>
        <taxon>Halobacteriales</taxon>
        <taxon>Natronomonadaceae</taxon>
        <taxon>Halomarina</taxon>
    </lineage>
</organism>
<name>A0ABD6AGS7_9EURY</name>
<feature type="transmembrane region" description="Helical" evidence="1">
    <location>
        <begin position="207"/>
        <end position="228"/>
    </location>
</feature>
<keyword evidence="1" id="KW-0812">Transmembrane</keyword>
<dbReference type="Proteomes" id="UP001596547">
    <property type="component" value="Unassembled WGS sequence"/>
</dbReference>
<feature type="transmembrane region" description="Helical" evidence="1">
    <location>
        <begin position="60"/>
        <end position="83"/>
    </location>
</feature>
<sequence>MTRVVHRPRRLSGGIAVLAALLAVALVADEAEQLAAVGASFAGVAVLALGAALRRRGSRLAGLPVALAGLAASLAAVAVAVGVALTDGVTARGELVGLLGVPLLALGLVPISRRAARRLISAGFALVVVGTVFSATVGGASTLSLLGSLVAAVVAWDAGERAINLGDQLGTDARTWPVELAHSGATAAFGCVSVALALALSEANVTGVPLAGLALLLGAAVTLMVVLYA</sequence>
<proteinExistence type="predicted"/>
<keyword evidence="1" id="KW-0472">Membrane</keyword>
<feature type="transmembrane region" description="Helical" evidence="1">
    <location>
        <begin position="180"/>
        <end position="201"/>
    </location>
</feature>
<dbReference type="RefSeq" id="WP_276306755.1">
    <property type="nucleotide sequence ID" value="NZ_CP119994.1"/>
</dbReference>
<dbReference type="EMBL" id="JBHTBF010000004">
    <property type="protein sequence ID" value="MFC7319164.1"/>
    <property type="molecule type" value="Genomic_DNA"/>
</dbReference>
<feature type="transmembrane region" description="Helical" evidence="1">
    <location>
        <begin position="119"/>
        <end position="137"/>
    </location>
</feature>
<accession>A0ABD6AGS7</accession>
<reference evidence="2 3" key="1">
    <citation type="journal article" date="2019" name="Int. J. Syst. Evol. Microbiol.">
        <title>The Global Catalogue of Microorganisms (GCM) 10K type strain sequencing project: providing services to taxonomists for standard genome sequencing and annotation.</title>
        <authorList>
            <consortium name="The Broad Institute Genomics Platform"/>
            <consortium name="The Broad Institute Genome Sequencing Center for Infectious Disease"/>
            <person name="Wu L."/>
            <person name="Ma J."/>
        </authorList>
    </citation>
    <scope>NUCLEOTIDE SEQUENCE [LARGE SCALE GENOMIC DNA]</scope>
    <source>
        <strain evidence="2 3">PSR21</strain>
    </source>
</reference>
<evidence type="ECO:0000256" key="1">
    <source>
        <dbReference type="SAM" id="Phobius"/>
    </source>
</evidence>
<gene>
    <name evidence="2" type="ORF">ACFQPE_20555</name>
</gene>
<evidence type="ECO:0000313" key="2">
    <source>
        <dbReference type="EMBL" id="MFC7319164.1"/>
    </source>
</evidence>
<dbReference type="Pfam" id="PF24363">
    <property type="entry name" value="DUF7519"/>
    <property type="match status" value="1"/>
</dbReference>
<protein>
    <submittedName>
        <fullName evidence="2">Uncharacterized protein</fullName>
    </submittedName>
</protein>